<feature type="compositionally biased region" description="Low complexity" evidence="1">
    <location>
        <begin position="257"/>
        <end position="270"/>
    </location>
</feature>
<reference evidence="3" key="1">
    <citation type="journal article" date="2019" name="Int. J. Syst. Evol. Microbiol.">
        <title>The Global Catalogue of Microorganisms (GCM) 10K type strain sequencing project: providing services to taxonomists for standard genome sequencing and annotation.</title>
        <authorList>
            <consortium name="The Broad Institute Genomics Platform"/>
            <consortium name="The Broad Institute Genome Sequencing Center for Infectious Disease"/>
            <person name="Wu L."/>
            <person name="Ma J."/>
        </authorList>
    </citation>
    <scope>NUCLEOTIDE SEQUENCE [LARGE SCALE GENOMIC DNA]</scope>
    <source>
        <strain evidence="3">JCM 17810</strain>
    </source>
</reference>
<dbReference type="InterPro" id="IPR021391">
    <property type="entry name" value="DUF3027"/>
</dbReference>
<comment type="caution">
    <text evidence="2">The sequence shown here is derived from an EMBL/GenBank/DDBJ whole genome shotgun (WGS) entry which is preliminary data.</text>
</comment>
<name>A0ABP8KSZ1_9MICO</name>
<accession>A0ABP8KSZ1</accession>
<evidence type="ECO:0000313" key="2">
    <source>
        <dbReference type="EMBL" id="GAA4415046.1"/>
    </source>
</evidence>
<keyword evidence="3" id="KW-1185">Reference proteome</keyword>
<sequence length="276" mass="29411">MPPATKSRVTTAPAKEAVLAGAVDLARAAAEDLALPGQVGEHRGVIIEGERLLTHVFESLVPGYRGWHWAVTVARPPRGRTATVCEVELLPGEDALVAPEWLPWAERLSPEDVGPGDVLPYVEQDERLEQGYEATGEDADELAIFELGLGRPRVLSPEGRTQALNRWYDGDHGPTAPTAKAAKDQCSTCGFFMKLAGSPRLVFGVCANEWSPDDGTVVSMDHGCGAHSETRGPEPDSLWQTSEPVVNERDLEVVSISTSPSPATAPSPADGDADST</sequence>
<organism evidence="2 3">
    <name type="scientific">Georgenia halophila</name>
    <dbReference type="NCBI Taxonomy" id="620889"/>
    <lineage>
        <taxon>Bacteria</taxon>
        <taxon>Bacillati</taxon>
        <taxon>Actinomycetota</taxon>
        <taxon>Actinomycetes</taxon>
        <taxon>Micrococcales</taxon>
        <taxon>Bogoriellaceae</taxon>
        <taxon>Georgenia</taxon>
    </lineage>
</organism>
<dbReference type="Pfam" id="PF11228">
    <property type="entry name" value="DUF3027"/>
    <property type="match status" value="1"/>
</dbReference>
<evidence type="ECO:0000256" key="1">
    <source>
        <dbReference type="SAM" id="MobiDB-lite"/>
    </source>
</evidence>
<proteinExistence type="predicted"/>
<protein>
    <submittedName>
        <fullName evidence="2">DUF3027 domain-containing protein</fullName>
    </submittedName>
</protein>
<dbReference type="Proteomes" id="UP001500622">
    <property type="component" value="Unassembled WGS sequence"/>
</dbReference>
<feature type="region of interest" description="Disordered" evidence="1">
    <location>
        <begin position="224"/>
        <end position="276"/>
    </location>
</feature>
<evidence type="ECO:0000313" key="3">
    <source>
        <dbReference type="Proteomes" id="UP001500622"/>
    </source>
</evidence>
<dbReference type="RefSeq" id="WP_345214525.1">
    <property type="nucleotide sequence ID" value="NZ_BAABGN010000001.1"/>
</dbReference>
<gene>
    <name evidence="2" type="ORF">GCM10023169_00980</name>
</gene>
<dbReference type="EMBL" id="BAABGN010000001">
    <property type="protein sequence ID" value="GAA4415046.1"/>
    <property type="molecule type" value="Genomic_DNA"/>
</dbReference>